<feature type="signal peptide" evidence="1">
    <location>
        <begin position="1"/>
        <end position="21"/>
    </location>
</feature>
<name>A0A0U2NKB1_ASTRU</name>
<dbReference type="EMBL" id="KT601717">
    <property type="protein sequence ID" value="ALJ99959.1"/>
    <property type="molecule type" value="mRNA"/>
</dbReference>
<accession>A0A0U2NKB1</accession>
<dbReference type="AlphaFoldDB" id="A0A0U2NKB1"/>
<organism evidence="2">
    <name type="scientific">Asterias rubens</name>
    <name type="common">Common European starfish</name>
    <name type="synonym">Asterias vulgaris</name>
    <dbReference type="NCBI Taxonomy" id="7604"/>
    <lineage>
        <taxon>Eukaryota</taxon>
        <taxon>Metazoa</taxon>
        <taxon>Echinodermata</taxon>
        <taxon>Eleutherozoa</taxon>
        <taxon>Asterozoa</taxon>
        <taxon>Asteroidea</taxon>
        <taxon>Forcipulatacea</taxon>
        <taxon>Forcipulatida</taxon>
        <taxon>Asteriidae</taxon>
        <taxon>Asterias</taxon>
    </lineage>
</organism>
<keyword evidence="1" id="KW-0732">Signal</keyword>
<evidence type="ECO:0000256" key="1">
    <source>
        <dbReference type="SAM" id="SignalP"/>
    </source>
</evidence>
<feature type="chain" id="PRO_5006831559" evidence="1">
    <location>
        <begin position="22"/>
        <end position="112"/>
    </location>
</feature>
<proteinExistence type="evidence at transcript level"/>
<protein>
    <submittedName>
        <fullName evidence="2">Orexin-type 1</fullName>
    </submittedName>
</protein>
<sequence length="112" mass="12589">MMTRSYLVLCCLVIWAFLATGTLPSNADSACCARTFRCNLRSDCTCMVREILCRDPSEGMLNSGKRSPPSDRQQQQLNVLESSGYHANPRMMPSSSKYRRALPLATMNEDFL</sequence>
<evidence type="ECO:0000313" key="2">
    <source>
        <dbReference type="EMBL" id="ALJ99959.1"/>
    </source>
</evidence>
<reference evidence="2" key="1">
    <citation type="submission" date="2015-08" db="EMBL/GenBank/DDBJ databases">
        <authorList>
            <person name="Babu N.S."/>
            <person name="Beckwith C.J."/>
            <person name="Beseler K.G."/>
            <person name="Brison A."/>
            <person name="Carone J.V."/>
            <person name="Caskin T.P."/>
            <person name="Diamond M."/>
            <person name="Durham M.E."/>
            <person name="Foxe J.M."/>
            <person name="Go M."/>
            <person name="Henderson B.A."/>
            <person name="Jones I.B."/>
            <person name="McGettigan J.A."/>
            <person name="Micheletti S.J."/>
            <person name="Nasrallah M.E."/>
            <person name="Ortiz D."/>
            <person name="Piller C.R."/>
            <person name="Privatt S.R."/>
            <person name="Schneider S.L."/>
            <person name="Sharp S."/>
            <person name="Smith T.C."/>
            <person name="Stanton J.D."/>
            <person name="Ullery H.E."/>
            <person name="Wilson R.J."/>
            <person name="Serrano M.G."/>
            <person name="Buck G."/>
            <person name="Lee V."/>
            <person name="Wang Y."/>
            <person name="Carvalho R."/>
            <person name="Voegtly L."/>
            <person name="Shi R."/>
            <person name="Duckworth R."/>
            <person name="Johnson A."/>
            <person name="Loviza R."/>
            <person name="Walstead R."/>
            <person name="Shah Z."/>
            <person name="Kiflezghi M."/>
            <person name="Wade K."/>
            <person name="Ball S.L."/>
            <person name="Bradley K.W."/>
            <person name="Asai D.J."/>
            <person name="Bowman C.A."/>
            <person name="Russell D.A."/>
            <person name="Pope W.H."/>
            <person name="Jacobs-Sera D."/>
            <person name="Hendrix R.W."/>
            <person name="Hatfull G.F."/>
        </authorList>
    </citation>
    <scope>NUCLEOTIDE SEQUENCE</scope>
    <source>
        <tissue evidence="2">Radial nerve</tissue>
    </source>
</reference>